<organism evidence="2 3">
    <name type="scientific">Nisaea acidiphila</name>
    <dbReference type="NCBI Taxonomy" id="1862145"/>
    <lineage>
        <taxon>Bacteria</taxon>
        <taxon>Pseudomonadati</taxon>
        <taxon>Pseudomonadota</taxon>
        <taxon>Alphaproteobacteria</taxon>
        <taxon>Rhodospirillales</taxon>
        <taxon>Thalassobaculaceae</taxon>
        <taxon>Nisaea</taxon>
    </lineage>
</organism>
<feature type="transmembrane region" description="Helical" evidence="1">
    <location>
        <begin position="63"/>
        <end position="86"/>
    </location>
</feature>
<feature type="transmembrane region" description="Helical" evidence="1">
    <location>
        <begin position="191"/>
        <end position="215"/>
    </location>
</feature>
<evidence type="ECO:0008006" key="4">
    <source>
        <dbReference type="Google" id="ProtNLM"/>
    </source>
</evidence>
<feature type="transmembrane region" description="Helical" evidence="1">
    <location>
        <begin position="167"/>
        <end position="185"/>
    </location>
</feature>
<feature type="transmembrane region" description="Helical" evidence="1">
    <location>
        <begin position="98"/>
        <end position="119"/>
    </location>
</feature>
<protein>
    <recommendedName>
        <fullName evidence="4">Glycerophosphoryl diester phosphodiesterase membrane domain-containing protein</fullName>
    </recommendedName>
</protein>
<keyword evidence="1" id="KW-1133">Transmembrane helix</keyword>
<dbReference type="AlphaFoldDB" id="A0A9J7AY89"/>
<keyword evidence="3" id="KW-1185">Reference proteome</keyword>
<sequence>MESSYFFKVEGLTVRDILANTVNLYRERFLFYSVVLGTPILLLGSAEYLAVKFGGWWPRGWQAWGLAGLNLFVGSFSASILIYAAIRQLRGTPLSASDAVRAGLSCAIWVFMAGAFAFIGIAIGFLLLVVPGLIALCSWFLALPVAAMERIGPLAATEASFQMTRGYRLHILAVLVLLQFATFLIEVVVQYTYWLVVSLVSGQSLTGLSLSFSRLYLVSRNIPDVEFISGLVTLPVTCLSLLASAYIYAVLTSVRGPYANRDYVADLK</sequence>
<dbReference type="RefSeq" id="WP_257771436.1">
    <property type="nucleotide sequence ID" value="NZ_CP102480.1"/>
</dbReference>
<keyword evidence="1" id="KW-0472">Membrane</keyword>
<accession>A0A9J7AY89</accession>
<gene>
    <name evidence="2" type="ORF">NUH88_08680</name>
</gene>
<evidence type="ECO:0000313" key="2">
    <source>
        <dbReference type="EMBL" id="UUX51762.1"/>
    </source>
</evidence>
<evidence type="ECO:0000313" key="3">
    <source>
        <dbReference type="Proteomes" id="UP001060336"/>
    </source>
</evidence>
<name>A0A9J7AY89_9PROT</name>
<reference evidence="2" key="1">
    <citation type="submission" date="2022-08" db="EMBL/GenBank/DDBJ databases">
        <title>Nisaea acidiphila sp. nov., isolated from a marine algal debris and emended description of the genus Nisaea Urios et al. 2008.</title>
        <authorList>
            <person name="Kwon K."/>
        </authorList>
    </citation>
    <scope>NUCLEOTIDE SEQUENCE</scope>
    <source>
        <strain evidence="2">MEBiC11861</strain>
    </source>
</reference>
<dbReference type="EMBL" id="CP102480">
    <property type="protein sequence ID" value="UUX51762.1"/>
    <property type="molecule type" value="Genomic_DNA"/>
</dbReference>
<feature type="transmembrane region" description="Helical" evidence="1">
    <location>
        <begin position="29"/>
        <end position="51"/>
    </location>
</feature>
<keyword evidence="1" id="KW-0812">Transmembrane</keyword>
<dbReference type="Proteomes" id="UP001060336">
    <property type="component" value="Chromosome"/>
</dbReference>
<proteinExistence type="predicted"/>
<dbReference type="KEGG" id="naci:NUH88_08680"/>
<feature type="transmembrane region" description="Helical" evidence="1">
    <location>
        <begin position="125"/>
        <end position="146"/>
    </location>
</feature>
<evidence type="ECO:0000256" key="1">
    <source>
        <dbReference type="SAM" id="Phobius"/>
    </source>
</evidence>
<feature type="transmembrane region" description="Helical" evidence="1">
    <location>
        <begin position="227"/>
        <end position="251"/>
    </location>
</feature>